<name>A0ABR0SAT6_9HYPO</name>
<dbReference type="PANTHER" id="PTHR47534:SF3">
    <property type="entry name" value="ALCOHOL DEHYDROGENASE-LIKE C-TERMINAL DOMAIN-CONTAINING PROTEIN"/>
    <property type="match status" value="1"/>
</dbReference>
<proteinExistence type="predicted"/>
<keyword evidence="4" id="KW-1185">Reference proteome</keyword>
<evidence type="ECO:0000256" key="2">
    <source>
        <dbReference type="SAM" id="MobiDB-lite"/>
    </source>
</evidence>
<accession>A0ABR0SAT6</accession>
<evidence type="ECO:0000313" key="4">
    <source>
        <dbReference type="Proteomes" id="UP001338125"/>
    </source>
</evidence>
<dbReference type="InterPro" id="IPR036291">
    <property type="entry name" value="NAD(P)-bd_dom_sf"/>
</dbReference>
<evidence type="ECO:0000256" key="1">
    <source>
        <dbReference type="ARBA" id="ARBA00023002"/>
    </source>
</evidence>
<dbReference type="Gene3D" id="3.40.50.720">
    <property type="entry name" value="NAD(P)-binding Rossmann-like Domain"/>
    <property type="match status" value="1"/>
</dbReference>
<feature type="region of interest" description="Disordered" evidence="2">
    <location>
        <begin position="243"/>
        <end position="284"/>
    </location>
</feature>
<keyword evidence="1" id="KW-0560">Oxidoreductase</keyword>
<sequence length="284" mass="30723">MVALPQVESSNSRVGSSLPANLAVFAGATSGIGELALKSFAKHAANPKIYFIGRSNEAGERIKQDLKNVDKVSALIKESETTINLLFMSQGTLRMGSETSEGLPYIMAVSYYSRMRLATNLLPLLRQASSLRRLVSVFAGTKEGTLYPDDIPGRKVSLTASRGHLCTAMTLYLEGLARQAPDVSFIHNMPGSVNTNLIRKEDGMMLQVLNFSIKFMLRNKFMDNDECGERHAFLCTSGMYPSKDEGGGDGVPLEKGLESATGTDGNKASGVYTVDWDGEGPPRV</sequence>
<dbReference type="PANTHER" id="PTHR47534">
    <property type="entry name" value="YALI0E05731P"/>
    <property type="match status" value="1"/>
</dbReference>
<dbReference type="Proteomes" id="UP001338125">
    <property type="component" value="Unassembled WGS sequence"/>
</dbReference>
<evidence type="ECO:0000313" key="3">
    <source>
        <dbReference type="EMBL" id="KAK5989203.1"/>
    </source>
</evidence>
<dbReference type="InterPro" id="IPR052228">
    <property type="entry name" value="Sec_Metab_Biosynth_Oxidored"/>
</dbReference>
<gene>
    <name evidence="3" type="ORF">PT974_10704</name>
</gene>
<organism evidence="3 4">
    <name type="scientific">Cladobotryum mycophilum</name>
    <dbReference type="NCBI Taxonomy" id="491253"/>
    <lineage>
        <taxon>Eukaryota</taxon>
        <taxon>Fungi</taxon>
        <taxon>Dikarya</taxon>
        <taxon>Ascomycota</taxon>
        <taxon>Pezizomycotina</taxon>
        <taxon>Sordariomycetes</taxon>
        <taxon>Hypocreomycetidae</taxon>
        <taxon>Hypocreales</taxon>
        <taxon>Hypocreaceae</taxon>
        <taxon>Cladobotryum</taxon>
    </lineage>
</organism>
<protein>
    <submittedName>
        <fullName evidence="3">Oxidoreductase</fullName>
    </submittedName>
</protein>
<dbReference type="SUPFAM" id="SSF51735">
    <property type="entry name" value="NAD(P)-binding Rossmann-fold domains"/>
    <property type="match status" value="1"/>
</dbReference>
<dbReference type="EMBL" id="JAVFKD010000015">
    <property type="protein sequence ID" value="KAK5989203.1"/>
    <property type="molecule type" value="Genomic_DNA"/>
</dbReference>
<reference evidence="3 4" key="1">
    <citation type="submission" date="2024-01" db="EMBL/GenBank/DDBJ databases">
        <title>Complete genome of Cladobotryum mycophilum ATHUM6906.</title>
        <authorList>
            <person name="Christinaki A.C."/>
            <person name="Myridakis A.I."/>
            <person name="Kouvelis V.N."/>
        </authorList>
    </citation>
    <scope>NUCLEOTIDE SEQUENCE [LARGE SCALE GENOMIC DNA]</scope>
    <source>
        <strain evidence="3 4">ATHUM6906</strain>
    </source>
</reference>
<comment type="caution">
    <text evidence="3">The sequence shown here is derived from an EMBL/GenBank/DDBJ whole genome shotgun (WGS) entry which is preliminary data.</text>
</comment>